<keyword evidence="3" id="KW-1185">Reference proteome</keyword>
<evidence type="ECO:0000256" key="1">
    <source>
        <dbReference type="SAM" id="MobiDB-lite"/>
    </source>
</evidence>
<feature type="region of interest" description="Disordered" evidence="1">
    <location>
        <begin position="1"/>
        <end position="89"/>
    </location>
</feature>
<dbReference type="EMBL" id="OX459961">
    <property type="protein sequence ID" value="CAI9166553.1"/>
    <property type="molecule type" value="Genomic_DNA"/>
</dbReference>
<reference evidence="2" key="1">
    <citation type="submission" date="2023-04" db="EMBL/GenBank/DDBJ databases">
        <authorList>
            <consortium name="ELIXIR-Norway"/>
        </authorList>
    </citation>
    <scope>NUCLEOTIDE SEQUENCE [LARGE SCALE GENOMIC DNA]</scope>
</reference>
<evidence type="ECO:0000313" key="3">
    <source>
        <dbReference type="Proteomes" id="UP001176941"/>
    </source>
</evidence>
<feature type="compositionally biased region" description="Basic and acidic residues" evidence="1">
    <location>
        <begin position="80"/>
        <end position="89"/>
    </location>
</feature>
<sequence length="89" mass="9682">MASEKWRPGFSRLSIFPRPSPGTHQTPAPQKRKRGPSSADPQATALLSQRQPREGGGEGTEAVTSGWDPDRNPHSRLRRRAEEAGKAGP</sequence>
<dbReference type="Proteomes" id="UP001176941">
    <property type="component" value="Chromosome 25"/>
</dbReference>
<feature type="compositionally biased region" description="Polar residues" evidence="1">
    <location>
        <begin position="39"/>
        <end position="50"/>
    </location>
</feature>
<name>A0ABN8YY71_RANTA</name>
<accession>A0ABN8YY71</accession>
<evidence type="ECO:0000313" key="2">
    <source>
        <dbReference type="EMBL" id="CAI9166553.1"/>
    </source>
</evidence>
<gene>
    <name evidence="2" type="ORF">MRATA1EN1_LOCUS15515</name>
</gene>
<proteinExistence type="predicted"/>
<organism evidence="2 3">
    <name type="scientific">Rangifer tarandus platyrhynchus</name>
    <name type="common">Svalbard reindeer</name>
    <dbReference type="NCBI Taxonomy" id="3082113"/>
    <lineage>
        <taxon>Eukaryota</taxon>
        <taxon>Metazoa</taxon>
        <taxon>Chordata</taxon>
        <taxon>Craniata</taxon>
        <taxon>Vertebrata</taxon>
        <taxon>Euteleostomi</taxon>
        <taxon>Mammalia</taxon>
        <taxon>Eutheria</taxon>
        <taxon>Laurasiatheria</taxon>
        <taxon>Artiodactyla</taxon>
        <taxon>Ruminantia</taxon>
        <taxon>Pecora</taxon>
        <taxon>Cervidae</taxon>
        <taxon>Odocoileinae</taxon>
        <taxon>Rangifer</taxon>
    </lineage>
</organism>
<protein>
    <submittedName>
        <fullName evidence="2">Uncharacterized protein</fullName>
    </submittedName>
</protein>